<protein>
    <recommendedName>
        <fullName evidence="5">Methylthioribose-1-phosphate isomerase</fullName>
        <shortName evidence="5">M1Pi</shortName>
        <shortName evidence="5">MTR-1-P isomerase</shortName>
        <ecNumber evidence="5">5.3.1.23</ecNumber>
    </recommendedName>
    <alternativeName>
        <fullName evidence="5">S-methyl-5-thioribose-1-phosphate isomerase</fullName>
    </alternativeName>
</protein>
<comment type="similarity">
    <text evidence="5">Belongs to the EIF-2B alpha/beta/delta subunits family. MtnA subfamily.</text>
</comment>
<dbReference type="OrthoDB" id="9803436at2"/>
<reference evidence="6 7" key="1">
    <citation type="submission" date="2019-12" db="EMBL/GenBank/DDBJ databases">
        <title>Microbes associate with the intestines of laboratory mice.</title>
        <authorList>
            <person name="Navarre W."/>
            <person name="Wong E."/>
        </authorList>
    </citation>
    <scope>NUCLEOTIDE SEQUENCE [LARGE SCALE GENOMIC DNA]</scope>
    <source>
        <strain evidence="6 7">NM82_D38</strain>
    </source>
</reference>
<dbReference type="InterPro" id="IPR011559">
    <property type="entry name" value="Initiation_fac_2B_a/b/d"/>
</dbReference>
<keyword evidence="5" id="KW-0486">Methionine biosynthesis</keyword>
<feature type="binding site" evidence="5">
    <location>
        <begin position="55"/>
        <end position="57"/>
    </location>
    <ligand>
        <name>substrate</name>
    </ligand>
</feature>
<dbReference type="GO" id="GO:0019509">
    <property type="term" value="P:L-methionine salvage from methylthioadenosine"/>
    <property type="evidence" value="ECO:0007669"/>
    <property type="project" value="UniProtKB-UniRule"/>
</dbReference>
<comment type="catalytic activity">
    <reaction evidence="3">
        <text>5-(methylsulfanyl)-alpha-D-ribose 1-phosphate = 5-(methylsulfanyl)-D-ribulose 1-phosphate</text>
        <dbReference type="Rhea" id="RHEA:19989"/>
        <dbReference type="ChEBI" id="CHEBI:58533"/>
        <dbReference type="ChEBI" id="CHEBI:58548"/>
        <dbReference type="EC" id="5.3.1.23"/>
    </reaction>
    <physiologicalReaction direction="left-to-right" evidence="3">
        <dbReference type="Rhea" id="RHEA:19990"/>
    </physiologicalReaction>
</comment>
<keyword evidence="5" id="KW-0028">Amino-acid biosynthesis</keyword>
<evidence type="ECO:0000256" key="5">
    <source>
        <dbReference type="HAMAP-Rule" id="MF_01678"/>
    </source>
</evidence>
<feature type="binding site" evidence="5">
    <location>
        <position position="203"/>
    </location>
    <ligand>
        <name>substrate</name>
    </ligand>
</feature>
<dbReference type="AlphaFoldDB" id="A0A6L6YKW5"/>
<dbReference type="InterPro" id="IPR042529">
    <property type="entry name" value="IF_2B-like_C"/>
</dbReference>
<organism evidence="6 7">
    <name type="scientific">Parasutterella muris</name>
    <dbReference type="NCBI Taxonomy" id="2565572"/>
    <lineage>
        <taxon>Bacteria</taxon>
        <taxon>Pseudomonadati</taxon>
        <taxon>Pseudomonadota</taxon>
        <taxon>Betaproteobacteria</taxon>
        <taxon>Burkholderiales</taxon>
        <taxon>Sutterellaceae</taxon>
        <taxon>Parasutterella</taxon>
    </lineage>
</organism>
<feature type="binding site" evidence="5">
    <location>
        <position position="92"/>
    </location>
    <ligand>
        <name>substrate</name>
    </ligand>
</feature>
<dbReference type="Gene3D" id="3.40.50.10470">
    <property type="entry name" value="Translation initiation factor eif-2b, domain 2"/>
    <property type="match status" value="1"/>
</dbReference>
<dbReference type="NCBIfam" id="NF004326">
    <property type="entry name" value="PRK05720.1"/>
    <property type="match status" value="1"/>
</dbReference>
<dbReference type="FunFam" id="3.40.50.10470:FF:000006">
    <property type="entry name" value="Methylthioribose-1-phosphate isomerase"/>
    <property type="match status" value="1"/>
</dbReference>
<dbReference type="InterPro" id="IPR037171">
    <property type="entry name" value="NagB/RpiA_transferase-like"/>
</dbReference>
<dbReference type="Gene3D" id="1.20.120.420">
    <property type="entry name" value="translation initiation factor eif-2b, domain 1"/>
    <property type="match status" value="1"/>
</dbReference>
<dbReference type="GO" id="GO:0046523">
    <property type="term" value="F:S-methyl-5-thioribose-1-phosphate isomerase activity"/>
    <property type="evidence" value="ECO:0007669"/>
    <property type="project" value="UniProtKB-UniRule"/>
</dbReference>
<name>A0A6L6YKW5_9BURK</name>
<feature type="binding site" evidence="5">
    <location>
        <begin position="253"/>
        <end position="254"/>
    </location>
    <ligand>
        <name>substrate</name>
    </ligand>
</feature>
<dbReference type="RefSeq" id="WP_160334158.1">
    <property type="nucleotide sequence ID" value="NZ_CALPCR010000004.1"/>
</dbReference>
<dbReference type="InterPro" id="IPR027363">
    <property type="entry name" value="M1Pi_N"/>
</dbReference>
<dbReference type="UniPathway" id="UPA00904">
    <property type="reaction ID" value="UER00874"/>
</dbReference>
<comment type="function">
    <text evidence="4">Catalyzes the interconversion of methylthioribose-1-phosphate (MTR-1-P) into methylthioribulose-1-phosphate (MTRu-1-P). Also catalyzes the interconversion of 5-deoxyribose 1-phosphate and 5-deoxyribulose 1-phosphate. Part of a bifunctional DHAP-shunt salvage pathway for SAM by-products.</text>
</comment>
<gene>
    <name evidence="5 6" type="primary">mtnA</name>
    <name evidence="6" type="ORF">E5987_00680</name>
</gene>
<evidence type="ECO:0000256" key="4">
    <source>
        <dbReference type="ARBA" id="ARBA00058145"/>
    </source>
</evidence>
<comment type="catalytic activity">
    <reaction evidence="2">
        <text>5-deoxy-alpha-D-ribose 1-phosphate = 5-deoxy-D-ribulose 1-phosphate</text>
        <dbReference type="Rhea" id="RHEA:61296"/>
        <dbReference type="ChEBI" id="CHEBI:58749"/>
        <dbReference type="ChEBI" id="CHEBI:144504"/>
    </reaction>
    <physiologicalReaction direction="left-to-right" evidence="2">
        <dbReference type="Rhea" id="RHEA:61297"/>
    </physiologicalReaction>
</comment>
<dbReference type="Pfam" id="PF01008">
    <property type="entry name" value="IF-2B"/>
    <property type="match status" value="1"/>
</dbReference>
<evidence type="ECO:0000256" key="3">
    <source>
        <dbReference type="ARBA" id="ARBA00051169"/>
    </source>
</evidence>
<accession>A0A6L6YKW5</accession>
<dbReference type="NCBIfam" id="TIGR00524">
    <property type="entry name" value="eIF-2B_rel"/>
    <property type="match status" value="1"/>
</dbReference>
<dbReference type="SUPFAM" id="SSF100950">
    <property type="entry name" value="NagB/RpiA/CoA transferase-like"/>
    <property type="match status" value="1"/>
</dbReference>
<dbReference type="Proteomes" id="UP000472580">
    <property type="component" value="Unassembled WGS sequence"/>
</dbReference>
<dbReference type="PANTHER" id="PTHR43475">
    <property type="entry name" value="METHYLTHIORIBOSE-1-PHOSPHATE ISOMERASE"/>
    <property type="match status" value="1"/>
</dbReference>
<dbReference type="EMBL" id="WSRP01000002">
    <property type="protein sequence ID" value="MVX55721.1"/>
    <property type="molecule type" value="Genomic_DNA"/>
</dbReference>
<dbReference type="EC" id="5.3.1.23" evidence="5"/>
<sequence>MFELSQPLERETIRINSVNRSVEILDQRALPHCVAVLSLQNEEQACEAIRSMAVRGAPLIGITGAAAMALACSKDSSNKALNEAAERVKSARPTAVNLAWAVDKVLQALLSLPASQREAAAWDSAESILEQERRMSLKIGKYALGIIEALYRKLGRPVRLLTHCNAGALATVGPGTATAGFYAAHQKGIPIEVYADETRPRLQGAMTAWELCSCGVPVSLIADNAGGHLMREGLIDAVFVGADRIAANGDTANKIGTYLKALSAADNNIPFYVAAPVSTFDASLKDGSGIPIEERSGDEIRRVYGADENGLPASVFITSRSQKVMNPGFDVTPSRLITAFVTDQGVFAANELEEIWKDGKDAEQ</sequence>
<proteinExistence type="inferred from homology"/>
<feature type="active site" description="Proton donor" evidence="5">
    <location>
        <position position="243"/>
    </location>
</feature>
<keyword evidence="1 5" id="KW-0413">Isomerase</keyword>
<dbReference type="PANTHER" id="PTHR43475:SF1">
    <property type="entry name" value="METHYLTHIORIBOSE-1-PHOSPHATE ISOMERASE"/>
    <property type="match status" value="1"/>
</dbReference>
<dbReference type="HAMAP" id="MF_01678">
    <property type="entry name" value="Salvage_MtnA"/>
    <property type="match status" value="1"/>
</dbReference>
<dbReference type="InterPro" id="IPR005251">
    <property type="entry name" value="IF-M1Pi"/>
</dbReference>
<feature type="site" description="Transition state stabilizer" evidence="5">
    <location>
        <position position="164"/>
    </location>
</feature>
<keyword evidence="7" id="KW-1185">Reference proteome</keyword>
<evidence type="ECO:0000313" key="6">
    <source>
        <dbReference type="EMBL" id="MVX55721.1"/>
    </source>
</evidence>
<evidence type="ECO:0000313" key="7">
    <source>
        <dbReference type="Proteomes" id="UP000472580"/>
    </source>
</evidence>
<dbReference type="InterPro" id="IPR000649">
    <property type="entry name" value="IF-2B-related"/>
</dbReference>
<evidence type="ECO:0000256" key="2">
    <source>
        <dbReference type="ARBA" id="ARBA00050906"/>
    </source>
</evidence>
<dbReference type="NCBIfam" id="TIGR00512">
    <property type="entry name" value="salvage_mtnA"/>
    <property type="match status" value="1"/>
</dbReference>
<evidence type="ECO:0000256" key="1">
    <source>
        <dbReference type="ARBA" id="ARBA00023235"/>
    </source>
</evidence>
<comment type="pathway">
    <text evidence="5">Amino-acid biosynthesis; L-methionine biosynthesis via salvage pathway; L-methionine from S-methyl-5-thio-alpha-D-ribose 1-phosphate: step 1/6.</text>
</comment>
<comment type="caution">
    <text evidence="6">The sequence shown here is derived from an EMBL/GenBank/DDBJ whole genome shotgun (WGS) entry which is preliminary data.</text>
</comment>